<keyword evidence="5" id="KW-0560">Oxidoreductase</keyword>
<keyword evidence="2" id="KW-0575">Peroxidase</keyword>
<comment type="similarity">
    <text evidence="7">Belongs to the chloroperoxidase family.</text>
</comment>
<dbReference type="PANTHER" id="PTHR33577:SF9">
    <property type="entry name" value="PEROXIDASE STCC"/>
    <property type="match status" value="1"/>
</dbReference>
<organism evidence="9 10">
    <name type="scientific">Pythium oligandrum</name>
    <name type="common">Mycoparasitic fungus</name>
    <dbReference type="NCBI Taxonomy" id="41045"/>
    <lineage>
        <taxon>Eukaryota</taxon>
        <taxon>Sar</taxon>
        <taxon>Stramenopiles</taxon>
        <taxon>Oomycota</taxon>
        <taxon>Peronosporomycetes</taxon>
        <taxon>Pythiales</taxon>
        <taxon>Pythiaceae</taxon>
        <taxon>Pythium</taxon>
    </lineage>
</organism>
<dbReference type="InterPro" id="IPR000028">
    <property type="entry name" value="Chloroperoxidase"/>
</dbReference>
<dbReference type="OrthoDB" id="407298at2759"/>
<keyword evidence="3" id="KW-0349">Heme</keyword>
<sequence length="125" mass="13682">MATLNVTMWKDLSSRAVDNTLGLSEVAATREDRIDVCNKKAGGCDLGIKQRVIGALETAIMLQSFGGKNQESISLEYATSFFVDERIPDNYQKPPTPVTVANMLSTAAKVDLKVTWIDILEFLGL</sequence>
<evidence type="ECO:0000256" key="1">
    <source>
        <dbReference type="ARBA" id="ARBA00001970"/>
    </source>
</evidence>
<dbReference type="AlphaFoldDB" id="A0A8K1CLT8"/>
<evidence type="ECO:0000313" key="10">
    <source>
        <dbReference type="Proteomes" id="UP000794436"/>
    </source>
</evidence>
<evidence type="ECO:0000313" key="9">
    <source>
        <dbReference type="EMBL" id="TMW64677.1"/>
    </source>
</evidence>
<keyword evidence="4" id="KW-0479">Metal-binding</keyword>
<accession>A0A8K1CLT8</accession>
<name>A0A8K1CLT8_PYTOL</name>
<evidence type="ECO:0000256" key="6">
    <source>
        <dbReference type="ARBA" id="ARBA00023004"/>
    </source>
</evidence>
<protein>
    <recommendedName>
        <fullName evidence="8">Heme haloperoxidase family profile domain-containing protein</fullName>
    </recommendedName>
</protein>
<keyword evidence="10" id="KW-1185">Reference proteome</keyword>
<dbReference type="PANTHER" id="PTHR33577">
    <property type="entry name" value="STERIGMATOCYSTIN BIOSYNTHESIS PEROXIDASE STCC-RELATED"/>
    <property type="match status" value="1"/>
</dbReference>
<dbReference type="Proteomes" id="UP000794436">
    <property type="component" value="Unassembled WGS sequence"/>
</dbReference>
<dbReference type="InterPro" id="IPR036851">
    <property type="entry name" value="Chloroperoxidase-like_sf"/>
</dbReference>
<dbReference type="EMBL" id="SPLM01000039">
    <property type="protein sequence ID" value="TMW64677.1"/>
    <property type="molecule type" value="Genomic_DNA"/>
</dbReference>
<dbReference type="Gene3D" id="1.10.489.10">
    <property type="entry name" value="Chloroperoxidase-like"/>
    <property type="match status" value="1"/>
</dbReference>
<dbReference type="GO" id="GO:0046872">
    <property type="term" value="F:metal ion binding"/>
    <property type="evidence" value="ECO:0007669"/>
    <property type="project" value="UniProtKB-KW"/>
</dbReference>
<keyword evidence="6" id="KW-0408">Iron</keyword>
<proteinExistence type="inferred from homology"/>
<gene>
    <name evidence="9" type="ORF">Poli38472_011557</name>
</gene>
<evidence type="ECO:0000256" key="5">
    <source>
        <dbReference type="ARBA" id="ARBA00023002"/>
    </source>
</evidence>
<comment type="cofactor">
    <cofactor evidence="1">
        <name>heme b</name>
        <dbReference type="ChEBI" id="CHEBI:60344"/>
    </cofactor>
</comment>
<evidence type="ECO:0000256" key="4">
    <source>
        <dbReference type="ARBA" id="ARBA00022723"/>
    </source>
</evidence>
<evidence type="ECO:0000259" key="8">
    <source>
        <dbReference type="Pfam" id="PF01328"/>
    </source>
</evidence>
<dbReference type="Pfam" id="PF01328">
    <property type="entry name" value="Peroxidase_2"/>
    <property type="match status" value="1"/>
</dbReference>
<comment type="caution">
    <text evidence="9">The sequence shown here is derived from an EMBL/GenBank/DDBJ whole genome shotgun (WGS) entry which is preliminary data.</text>
</comment>
<evidence type="ECO:0000256" key="7">
    <source>
        <dbReference type="ARBA" id="ARBA00025795"/>
    </source>
</evidence>
<evidence type="ECO:0000256" key="3">
    <source>
        <dbReference type="ARBA" id="ARBA00022617"/>
    </source>
</evidence>
<dbReference type="GO" id="GO:0004601">
    <property type="term" value="F:peroxidase activity"/>
    <property type="evidence" value="ECO:0007669"/>
    <property type="project" value="UniProtKB-KW"/>
</dbReference>
<feature type="domain" description="Heme haloperoxidase family profile" evidence="8">
    <location>
        <begin position="3"/>
        <end position="95"/>
    </location>
</feature>
<evidence type="ECO:0000256" key="2">
    <source>
        <dbReference type="ARBA" id="ARBA00022559"/>
    </source>
</evidence>
<reference evidence="9" key="1">
    <citation type="submission" date="2019-03" db="EMBL/GenBank/DDBJ databases">
        <title>Long read genome sequence of the mycoparasitic Pythium oligandrum ATCC 38472 isolated from sugarbeet rhizosphere.</title>
        <authorList>
            <person name="Gaulin E."/>
        </authorList>
    </citation>
    <scope>NUCLEOTIDE SEQUENCE</scope>
    <source>
        <strain evidence="9">ATCC 38472_TT</strain>
    </source>
</reference>